<feature type="coiled-coil region" evidence="6">
    <location>
        <begin position="565"/>
        <end position="595"/>
    </location>
</feature>
<organism evidence="10">
    <name type="scientific">Desertifilum tharense IPPAS B-1220</name>
    <dbReference type="NCBI Taxonomy" id="1781255"/>
    <lineage>
        <taxon>Bacteria</taxon>
        <taxon>Bacillati</taxon>
        <taxon>Cyanobacteriota</taxon>
        <taxon>Cyanophyceae</taxon>
        <taxon>Desertifilales</taxon>
        <taxon>Desertifilaceae</taxon>
        <taxon>Desertifilum</taxon>
    </lineage>
</organism>
<dbReference type="PANTHER" id="PTHR43065">
    <property type="entry name" value="SENSOR HISTIDINE KINASE"/>
    <property type="match status" value="1"/>
</dbReference>
<dbReference type="InterPro" id="IPR036890">
    <property type="entry name" value="HATPase_C_sf"/>
</dbReference>
<keyword evidence="4" id="KW-0418">Kinase</keyword>
<evidence type="ECO:0000313" key="10">
    <source>
        <dbReference type="EMBL" id="OEJ72867.1"/>
    </source>
</evidence>
<reference evidence="10" key="1">
    <citation type="submission" date="2016-09" db="EMBL/GenBank/DDBJ databases">
        <title>Draft genome of thermotolerant cyanobacterium Desertifilum sp. strain IPPAS B-1220.</title>
        <authorList>
            <person name="Sinetova M.A."/>
            <person name="Bolakhan K."/>
            <person name="Zayadan B.K."/>
            <person name="Mironov K.S."/>
            <person name="Ustinova V."/>
            <person name="Kupriyanova E.V."/>
            <person name="Sidorov R.A."/>
            <person name="Skrypnik A.N."/>
            <person name="Gogoleva N.E."/>
            <person name="Gogolev Y.V."/>
            <person name="Los D.A."/>
        </authorList>
    </citation>
    <scope>NUCLEOTIDE SEQUENCE [LARGE SCALE GENOMIC DNA]</scope>
    <source>
        <strain evidence="10">IPPAS B-1220</strain>
    </source>
</reference>
<evidence type="ECO:0000259" key="7">
    <source>
        <dbReference type="PROSITE" id="PS50109"/>
    </source>
</evidence>
<evidence type="ECO:0000256" key="4">
    <source>
        <dbReference type="ARBA" id="ARBA00022777"/>
    </source>
</evidence>
<sequence>MPSRQPSPSFPSVTEDNLLTLLWETASIALCITDEQGNLVSVNAAYLKLYGGLASEVLGQHFTTVLLGVGESQQSQSYEGQMQCKNGEVRDLQVTIAPLHSENRNLQLMTLVDITERKRLGRALQHSEQRLEKLAAHIPGTLYQFCLSREGKFYFPYISLGIAEIAELDAATVIADAQSLLSLVHPDDWAELEESIVLSAQTLHPWKWEGRCITPSGKVKWVQGASRPELHADGSIVWDGWLMEITDRKQTNAALLERSRLATLCAKVGAILGQGGNLETILQECTRTLVVYLNAKGVKIWTFSSPTQPPQLQAVMGELAGECPAIGSEGMLASEFPAYPLIVDERLIGVLGIAEQEGFTDAVHHTLSWIANAIAVAIDRWWAREALLSRREGLLFRLASQIRNSLDLNTILNTAVQEIRSLLKIDRCHFLWCWPDLRSPTLTITHEASDANFPCWLGDYHLPNLEQMVERIQNLESWQIDDLSVFKNSSPQAACEVGLLSQGITAQLLLPLQTRSGQLGAIACIHFSGPRPWSDREVDLLQAVTNQLTLAIEQAELYALTRTDALRAQAQAQELKQALHKLQQTQAQLVQTEKMSSLGQMVAGIAHEINNPVNFINGNLLHASNYIEDLSELLTLYMQAYPNPASEITVKAQSIDLEFIQEDLPRILDSMRVGAERISQIVLSLRKFSRLDEAERKHVNLNEGIDNTLSILQHRLTSKTSPFAIQVIKKYSDLPAVECYAGQLNQVFMNILSNAIDALEEAYRQDYFRSDTTPTIWIYTQPISSHPNPDIEMPLDTVLIRIADNGIGIPDSIKKRLFDPFFTTKSVGKGTGLGLSISYQVVVERHGGSLECFSEPGQGAEFFIKIPISPIPVLPLE</sequence>
<keyword evidence="3" id="KW-0597">Phosphoprotein</keyword>
<dbReference type="PANTHER" id="PTHR43065:SF50">
    <property type="entry name" value="HISTIDINE KINASE"/>
    <property type="match status" value="1"/>
</dbReference>
<dbReference type="PROSITE" id="PS50113">
    <property type="entry name" value="PAC"/>
    <property type="match status" value="1"/>
</dbReference>
<evidence type="ECO:0000259" key="8">
    <source>
        <dbReference type="PROSITE" id="PS50112"/>
    </source>
</evidence>
<dbReference type="InterPro" id="IPR001610">
    <property type="entry name" value="PAC"/>
</dbReference>
<dbReference type="EMBL" id="MJGC01000110">
    <property type="protein sequence ID" value="OEJ72867.1"/>
    <property type="molecule type" value="Genomic_DNA"/>
</dbReference>
<dbReference type="InterPro" id="IPR000014">
    <property type="entry name" value="PAS"/>
</dbReference>
<dbReference type="AlphaFoldDB" id="A0A1E5QE07"/>
<dbReference type="EC" id="2.7.13.3" evidence="2"/>
<dbReference type="InterPro" id="IPR005467">
    <property type="entry name" value="His_kinase_dom"/>
</dbReference>
<accession>A0A1E5QE07</accession>
<dbReference type="InterPro" id="IPR029016">
    <property type="entry name" value="GAF-like_dom_sf"/>
</dbReference>
<evidence type="ECO:0000256" key="3">
    <source>
        <dbReference type="ARBA" id="ARBA00022553"/>
    </source>
</evidence>
<dbReference type="InterPro" id="IPR004358">
    <property type="entry name" value="Sig_transdc_His_kin-like_C"/>
</dbReference>
<dbReference type="GO" id="GO:0000155">
    <property type="term" value="F:phosphorelay sensor kinase activity"/>
    <property type="evidence" value="ECO:0007669"/>
    <property type="project" value="InterPro"/>
</dbReference>
<dbReference type="CDD" id="cd00082">
    <property type="entry name" value="HisKA"/>
    <property type="match status" value="1"/>
</dbReference>
<dbReference type="Pfam" id="PF13426">
    <property type="entry name" value="PAS_9"/>
    <property type="match status" value="1"/>
</dbReference>
<keyword evidence="5" id="KW-0902">Two-component regulatory system</keyword>
<protein>
    <recommendedName>
        <fullName evidence="2">histidine kinase</fullName>
        <ecNumber evidence="2">2.7.13.3</ecNumber>
    </recommendedName>
</protein>
<dbReference type="SUPFAM" id="SSF55874">
    <property type="entry name" value="ATPase domain of HSP90 chaperone/DNA topoisomerase II/histidine kinase"/>
    <property type="match status" value="1"/>
</dbReference>
<dbReference type="Gene3D" id="1.10.287.130">
    <property type="match status" value="1"/>
</dbReference>
<dbReference type="InterPro" id="IPR000700">
    <property type="entry name" value="PAS-assoc_C"/>
</dbReference>
<evidence type="ECO:0000256" key="2">
    <source>
        <dbReference type="ARBA" id="ARBA00012438"/>
    </source>
</evidence>
<dbReference type="SUPFAM" id="SSF55781">
    <property type="entry name" value="GAF domain-like"/>
    <property type="match status" value="2"/>
</dbReference>
<name>A0A1E5QE07_9CYAN</name>
<dbReference type="Gene3D" id="3.30.450.40">
    <property type="match status" value="2"/>
</dbReference>
<dbReference type="SMART" id="SM00086">
    <property type="entry name" value="PAC"/>
    <property type="match status" value="2"/>
</dbReference>
<dbReference type="InterPro" id="IPR003594">
    <property type="entry name" value="HATPase_dom"/>
</dbReference>
<comment type="catalytic activity">
    <reaction evidence="1">
        <text>ATP + protein L-histidine = ADP + protein N-phospho-L-histidine.</text>
        <dbReference type="EC" id="2.7.13.3"/>
    </reaction>
</comment>
<keyword evidence="4" id="KW-0808">Transferase</keyword>
<evidence type="ECO:0000256" key="6">
    <source>
        <dbReference type="SAM" id="Coils"/>
    </source>
</evidence>
<dbReference type="RefSeq" id="WP_069969583.1">
    <property type="nucleotide sequence ID" value="NZ_CM124774.1"/>
</dbReference>
<evidence type="ECO:0000256" key="5">
    <source>
        <dbReference type="ARBA" id="ARBA00023012"/>
    </source>
</evidence>
<gene>
    <name evidence="10" type="ORF">BH720_23135</name>
</gene>
<dbReference type="Gene3D" id="3.30.565.10">
    <property type="entry name" value="Histidine kinase-like ATPase, C-terminal domain"/>
    <property type="match status" value="1"/>
</dbReference>
<feature type="domain" description="PAS" evidence="8">
    <location>
        <begin position="15"/>
        <end position="60"/>
    </location>
</feature>
<dbReference type="Gene3D" id="3.30.450.20">
    <property type="entry name" value="PAS domain"/>
    <property type="match status" value="2"/>
</dbReference>
<feature type="domain" description="PAC" evidence="9">
    <location>
        <begin position="76"/>
        <end position="126"/>
    </location>
</feature>
<dbReference type="Pfam" id="PF02518">
    <property type="entry name" value="HATPase_c"/>
    <property type="match status" value="1"/>
</dbReference>
<dbReference type="InterPro" id="IPR036097">
    <property type="entry name" value="HisK_dim/P_sf"/>
</dbReference>
<dbReference type="InterPro" id="IPR013655">
    <property type="entry name" value="PAS_fold_3"/>
</dbReference>
<dbReference type="OrthoDB" id="433918at2"/>
<proteinExistence type="predicted"/>
<dbReference type="STRING" id="1781255.BH720_23135"/>
<dbReference type="SUPFAM" id="SSF47384">
    <property type="entry name" value="Homodimeric domain of signal transducing histidine kinase"/>
    <property type="match status" value="1"/>
</dbReference>
<dbReference type="Pfam" id="PF08447">
    <property type="entry name" value="PAS_3"/>
    <property type="match status" value="1"/>
</dbReference>
<dbReference type="SMART" id="SM00387">
    <property type="entry name" value="HATPase_c"/>
    <property type="match status" value="1"/>
</dbReference>
<dbReference type="NCBIfam" id="TIGR00229">
    <property type="entry name" value="sensory_box"/>
    <property type="match status" value="1"/>
</dbReference>
<evidence type="ECO:0000259" key="9">
    <source>
        <dbReference type="PROSITE" id="PS50113"/>
    </source>
</evidence>
<dbReference type="PRINTS" id="PR00344">
    <property type="entry name" value="BCTRLSENSOR"/>
</dbReference>
<dbReference type="InterPro" id="IPR003661">
    <property type="entry name" value="HisK_dim/P_dom"/>
</dbReference>
<dbReference type="PROSITE" id="PS50109">
    <property type="entry name" value="HIS_KIN"/>
    <property type="match status" value="1"/>
</dbReference>
<comment type="caution">
    <text evidence="10">The sequence shown here is derived from an EMBL/GenBank/DDBJ whole genome shotgun (WGS) entry which is preliminary data.</text>
</comment>
<dbReference type="InterPro" id="IPR003018">
    <property type="entry name" value="GAF"/>
</dbReference>
<dbReference type="InterPro" id="IPR035965">
    <property type="entry name" value="PAS-like_dom_sf"/>
</dbReference>
<dbReference type="SUPFAM" id="SSF55785">
    <property type="entry name" value="PYP-like sensor domain (PAS domain)"/>
    <property type="match status" value="2"/>
</dbReference>
<dbReference type="PROSITE" id="PS50112">
    <property type="entry name" value="PAS"/>
    <property type="match status" value="1"/>
</dbReference>
<keyword evidence="6" id="KW-0175">Coiled coil</keyword>
<dbReference type="SMART" id="SM00091">
    <property type="entry name" value="PAS"/>
    <property type="match status" value="1"/>
</dbReference>
<dbReference type="CDD" id="cd00130">
    <property type="entry name" value="PAS"/>
    <property type="match status" value="1"/>
</dbReference>
<dbReference type="SMART" id="SM00065">
    <property type="entry name" value="GAF"/>
    <property type="match status" value="1"/>
</dbReference>
<dbReference type="Pfam" id="PF01590">
    <property type="entry name" value="GAF"/>
    <property type="match status" value="1"/>
</dbReference>
<evidence type="ECO:0000256" key="1">
    <source>
        <dbReference type="ARBA" id="ARBA00000085"/>
    </source>
</evidence>
<feature type="domain" description="Histidine kinase" evidence="7">
    <location>
        <begin position="604"/>
        <end position="870"/>
    </location>
</feature>